<dbReference type="NCBIfam" id="NF008750">
    <property type="entry name" value="PRK11784.1-2"/>
    <property type="match status" value="1"/>
</dbReference>
<dbReference type="NCBIfam" id="TIGR03167">
    <property type="entry name" value="tRNA_sel_U_synt"/>
    <property type="match status" value="1"/>
</dbReference>
<protein>
    <submittedName>
        <fullName evidence="3">tRNA 2-selenouridine(34) synthase MnmH</fullName>
        <ecNumber evidence="3">2.5.1.-</ecNumber>
    </submittedName>
</protein>
<keyword evidence="1" id="KW-0711">Selenium</keyword>
<keyword evidence="3" id="KW-0808">Transferase</keyword>
<gene>
    <name evidence="3" type="primary">mnmH</name>
    <name evidence="3" type="ORF">LNV07_05440</name>
</gene>
<dbReference type="RefSeq" id="WP_263570150.1">
    <property type="nucleotide sequence ID" value="NZ_JAJIRN010000002.1"/>
</dbReference>
<dbReference type="EC" id="2.5.1.-" evidence="3"/>
<dbReference type="NCBIfam" id="NF008752">
    <property type="entry name" value="PRK11784.1-4"/>
    <property type="match status" value="1"/>
</dbReference>
<dbReference type="PROSITE" id="PS50206">
    <property type="entry name" value="RHODANESE_3"/>
    <property type="match status" value="1"/>
</dbReference>
<evidence type="ECO:0000313" key="3">
    <source>
        <dbReference type="EMBL" id="MCV2367534.1"/>
    </source>
</evidence>
<dbReference type="EMBL" id="JAJIRN010000002">
    <property type="protein sequence ID" value="MCV2367534.1"/>
    <property type="molecule type" value="Genomic_DNA"/>
</dbReference>
<dbReference type="InterPro" id="IPR036873">
    <property type="entry name" value="Rhodanese-like_dom_sf"/>
</dbReference>
<proteinExistence type="predicted"/>
<feature type="domain" description="Rhodanese" evidence="2">
    <location>
        <begin position="30"/>
        <end position="145"/>
    </location>
</feature>
<dbReference type="InterPro" id="IPR058840">
    <property type="entry name" value="AAA_SelU"/>
</dbReference>
<name>A0ABT2YBG1_9BURK</name>
<dbReference type="InterPro" id="IPR001763">
    <property type="entry name" value="Rhodanese-like_dom"/>
</dbReference>
<dbReference type="GO" id="GO:0016740">
    <property type="term" value="F:transferase activity"/>
    <property type="evidence" value="ECO:0007669"/>
    <property type="project" value="UniProtKB-KW"/>
</dbReference>
<reference evidence="3 4" key="1">
    <citation type="submission" date="2021-11" db="EMBL/GenBank/DDBJ databases">
        <authorList>
            <person name="Liang Q."/>
            <person name="Mou H."/>
            <person name="Liu Z."/>
        </authorList>
    </citation>
    <scope>NUCLEOTIDE SEQUENCE [LARGE SCALE GENOMIC DNA]</scope>
    <source>
        <strain evidence="3 4">CHU3</strain>
    </source>
</reference>
<evidence type="ECO:0000259" key="2">
    <source>
        <dbReference type="PROSITE" id="PS50206"/>
    </source>
</evidence>
<dbReference type="Proteomes" id="UP001209701">
    <property type="component" value="Unassembled WGS sequence"/>
</dbReference>
<keyword evidence="4" id="KW-1185">Reference proteome</keyword>
<accession>A0ABT2YBG1</accession>
<dbReference type="Pfam" id="PF26341">
    <property type="entry name" value="AAA_SelU"/>
    <property type="match status" value="1"/>
</dbReference>
<evidence type="ECO:0000256" key="1">
    <source>
        <dbReference type="ARBA" id="ARBA00023266"/>
    </source>
</evidence>
<comment type="caution">
    <text evidence="3">The sequence shown here is derived from an EMBL/GenBank/DDBJ whole genome shotgun (WGS) entry which is preliminary data.</text>
</comment>
<dbReference type="Gene3D" id="3.40.250.10">
    <property type="entry name" value="Rhodanese-like domain"/>
    <property type="match status" value="1"/>
</dbReference>
<dbReference type="Pfam" id="PF00581">
    <property type="entry name" value="Rhodanese"/>
    <property type="match status" value="1"/>
</dbReference>
<dbReference type="PANTHER" id="PTHR30401:SF0">
    <property type="entry name" value="TRNA 2-SELENOURIDINE SYNTHASE"/>
    <property type="match status" value="1"/>
</dbReference>
<dbReference type="SMART" id="SM00450">
    <property type="entry name" value="RHOD"/>
    <property type="match status" value="1"/>
</dbReference>
<organism evidence="3 4">
    <name type="scientific">Roseateles oligotrophus</name>
    <dbReference type="NCBI Taxonomy" id="1769250"/>
    <lineage>
        <taxon>Bacteria</taxon>
        <taxon>Pseudomonadati</taxon>
        <taxon>Pseudomonadota</taxon>
        <taxon>Betaproteobacteria</taxon>
        <taxon>Burkholderiales</taxon>
        <taxon>Sphaerotilaceae</taxon>
        <taxon>Roseateles</taxon>
    </lineage>
</organism>
<sequence length="362" mass="40638">MNQASQKYAPPSPLIAADEAIQSLSAFDAIIDVRSPAEYAEDHLPGALNWPVLDNEERHRVGLLYKSSPFEARKIGAALVARNIARHIEAHAEPLNRNWRPLVYCWRGGQRSGAMTWFLGQIGFKSRQLQGGYKAYRAQVREALQAQPAAFDFHVLCGRTGTGKTRLLQTLAGLGAQVLDLESLAAHRGSILGALPDKPQPSQKGFDTLLWQQLCKLDPSRPVFVESESRKIGQVRMPESMYEAMRASEHIYWLEMPEAARVELLLEDYEHFFQTPELFCAKLDALISMRGRERVQGWQAQALSGAWAEVFGELMREHYDPGYERSLAGHYPQLERALRIQLADGSARSLADLAQNLMTIKT</sequence>
<dbReference type="SUPFAM" id="SSF52821">
    <property type="entry name" value="Rhodanese/Cell cycle control phosphatase"/>
    <property type="match status" value="1"/>
</dbReference>
<dbReference type="InterPro" id="IPR017582">
    <property type="entry name" value="SelU"/>
</dbReference>
<dbReference type="PANTHER" id="PTHR30401">
    <property type="entry name" value="TRNA 2-SELENOURIDINE SYNTHASE"/>
    <property type="match status" value="1"/>
</dbReference>
<evidence type="ECO:0000313" key="4">
    <source>
        <dbReference type="Proteomes" id="UP001209701"/>
    </source>
</evidence>